<comment type="caution">
    <text evidence="1">The sequence shown here is derived from an EMBL/GenBank/DDBJ whole genome shotgun (WGS) entry which is preliminary data.</text>
</comment>
<protein>
    <submittedName>
        <fullName evidence="1">Uncharacterized protein</fullName>
    </submittedName>
</protein>
<organism evidence="1 2">
    <name type="scientific">Catharanthus roseus</name>
    <name type="common">Madagascar periwinkle</name>
    <name type="synonym">Vinca rosea</name>
    <dbReference type="NCBI Taxonomy" id="4058"/>
    <lineage>
        <taxon>Eukaryota</taxon>
        <taxon>Viridiplantae</taxon>
        <taxon>Streptophyta</taxon>
        <taxon>Embryophyta</taxon>
        <taxon>Tracheophyta</taxon>
        <taxon>Spermatophyta</taxon>
        <taxon>Magnoliopsida</taxon>
        <taxon>eudicotyledons</taxon>
        <taxon>Gunneridae</taxon>
        <taxon>Pentapetalae</taxon>
        <taxon>asterids</taxon>
        <taxon>lamiids</taxon>
        <taxon>Gentianales</taxon>
        <taxon>Apocynaceae</taxon>
        <taxon>Rauvolfioideae</taxon>
        <taxon>Vinceae</taxon>
        <taxon>Catharanthinae</taxon>
        <taxon>Catharanthus</taxon>
    </lineage>
</organism>
<dbReference type="Proteomes" id="UP001060085">
    <property type="component" value="Linkage Group LG02"/>
</dbReference>
<dbReference type="EMBL" id="CM044702">
    <property type="protein sequence ID" value="KAI5676569.1"/>
    <property type="molecule type" value="Genomic_DNA"/>
</dbReference>
<keyword evidence="2" id="KW-1185">Reference proteome</keyword>
<accession>A0ACC0BVC6</accession>
<evidence type="ECO:0000313" key="2">
    <source>
        <dbReference type="Proteomes" id="UP001060085"/>
    </source>
</evidence>
<evidence type="ECO:0000313" key="1">
    <source>
        <dbReference type="EMBL" id="KAI5676569.1"/>
    </source>
</evidence>
<proteinExistence type="predicted"/>
<name>A0ACC0BVC6_CATRO</name>
<gene>
    <name evidence="1" type="ORF">M9H77_07519</name>
</gene>
<sequence>MKLGFFALIACVSSTFCVQAIPNKYILKRWTKDIDLSLDSSNFGDVGKVSNNDIAGYSAWRREMLRKFSHLISVSKLNINARECIEEGFRMLKDKIASKVGHYYVDDSDNEVRSSKIKDSIGRRAKGERNIRKKSIVEIKCNQVRGKRKSALTHASRIKIAVQLSMNNEVLGRDLNFTSSECDISLGTSSYSNVEPLNSL</sequence>
<reference evidence="2" key="1">
    <citation type="journal article" date="2023" name="Nat. Plants">
        <title>Single-cell RNA sequencing provides a high-resolution roadmap for understanding the multicellular compartmentation of specialized metabolism.</title>
        <authorList>
            <person name="Sun S."/>
            <person name="Shen X."/>
            <person name="Li Y."/>
            <person name="Li Y."/>
            <person name="Wang S."/>
            <person name="Li R."/>
            <person name="Zhang H."/>
            <person name="Shen G."/>
            <person name="Guo B."/>
            <person name="Wei J."/>
            <person name="Xu J."/>
            <person name="St-Pierre B."/>
            <person name="Chen S."/>
            <person name="Sun C."/>
        </authorList>
    </citation>
    <scope>NUCLEOTIDE SEQUENCE [LARGE SCALE GENOMIC DNA]</scope>
</reference>